<sequence>MTGELDVRCVPDVAGVPEPTEAPGGSAEVPAPAAGRVVVAGASMGGLRAAEQLRAAGWTGAITVVGDEPHMPYNRPPLSKEVLAGKASLDSLAFTPKAAAADVEWRLGTPVTGARLAERTLDLADGDTLAFDGLVVATGMRPRRLRCPGPTEGRHTVRTLGDAQALRDALTRRPGVRVVVIGAGFIGCEVAATAVALGAREVTVVDPLPLPMVGPLGELPARALLRRHERRGVRFALGTGVTGLEGPEGVGGEDRVTGVVLSDGRVLPADVVVESVGSVANVEWLDGNGLDLTDGVLTDEHLRVGGLPYVVAVGDVARFPNARYDGVPRRVEHWSIPTDTAKHAARVLVAGLGGSEADLAAFAPLPTFWSDQHDFRLQSFGAPVLGKDDVRVLDGDPEGDVLFGYHSGGRLVGVVALGGQAAAMGAARYRAQLLKQPALAS</sequence>
<accession>A0AAE9AZF6</accession>
<evidence type="ECO:0000313" key="8">
    <source>
        <dbReference type="Proteomes" id="UP000318720"/>
    </source>
</evidence>
<feature type="domain" description="Reductase C-terminal" evidence="6">
    <location>
        <begin position="368"/>
        <end position="427"/>
    </location>
</feature>
<proteinExistence type="predicted"/>
<dbReference type="Pfam" id="PF14759">
    <property type="entry name" value="Reductase_C"/>
    <property type="match status" value="1"/>
</dbReference>
<keyword evidence="3" id="KW-0274">FAD</keyword>
<reference evidence="7 8" key="1">
    <citation type="submission" date="2019-03" db="EMBL/GenBank/DDBJ databases">
        <title>Comparative genomic analyses of the sweetpotato soil rot pathogen, Streptomyces ipomoeae.</title>
        <authorList>
            <person name="Ruschel Soares N."/>
            <person name="Badger J.H."/>
            <person name="Huguet-Tapia J.C."/>
            <person name="Clark C.A."/>
            <person name="Pettis G.S."/>
        </authorList>
    </citation>
    <scope>NUCLEOTIDE SEQUENCE [LARGE SCALE GENOMIC DNA]</scope>
    <source>
        <strain evidence="7 8">88-35</strain>
    </source>
</reference>
<evidence type="ECO:0000256" key="4">
    <source>
        <dbReference type="ARBA" id="ARBA00023002"/>
    </source>
</evidence>
<dbReference type="AlphaFoldDB" id="A0AAE9AZF6"/>
<name>A0AAE9AZF6_9ACTN</name>
<dbReference type="InterPro" id="IPR016156">
    <property type="entry name" value="FAD/NAD-linked_Rdtase_dimer_sf"/>
</dbReference>
<dbReference type="EMBL" id="SPAZ01000173">
    <property type="protein sequence ID" value="TQE32285.1"/>
    <property type="molecule type" value="Genomic_DNA"/>
</dbReference>
<dbReference type="InterPro" id="IPR050446">
    <property type="entry name" value="FAD-oxidoreductase/Apoptosis"/>
</dbReference>
<dbReference type="InterPro" id="IPR023753">
    <property type="entry name" value="FAD/NAD-binding_dom"/>
</dbReference>
<feature type="domain" description="FAD/NAD(P)-binding" evidence="5">
    <location>
        <begin position="36"/>
        <end position="328"/>
    </location>
</feature>
<keyword evidence="2" id="KW-0285">Flavoprotein</keyword>
<dbReference type="PRINTS" id="PR00411">
    <property type="entry name" value="PNDRDTASEI"/>
</dbReference>
<organism evidence="7 8">
    <name type="scientific">Streptomyces ipomoeae</name>
    <dbReference type="NCBI Taxonomy" id="103232"/>
    <lineage>
        <taxon>Bacteria</taxon>
        <taxon>Bacillati</taxon>
        <taxon>Actinomycetota</taxon>
        <taxon>Actinomycetes</taxon>
        <taxon>Kitasatosporales</taxon>
        <taxon>Streptomycetaceae</taxon>
        <taxon>Streptomyces</taxon>
    </lineage>
</organism>
<dbReference type="PANTHER" id="PTHR43557">
    <property type="entry name" value="APOPTOSIS-INDUCING FACTOR 1"/>
    <property type="match status" value="1"/>
</dbReference>
<evidence type="ECO:0000256" key="1">
    <source>
        <dbReference type="ARBA" id="ARBA00001974"/>
    </source>
</evidence>
<dbReference type="SUPFAM" id="SSF51905">
    <property type="entry name" value="FAD/NAD(P)-binding domain"/>
    <property type="match status" value="2"/>
</dbReference>
<dbReference type="GO" id="GO:0005737">
    <property type="term" value="C:cytoplasm"/>
    <property type="evidence" value="ECO:0007669"/>
    <property type="project" value="TreeGrafter"/>
</dbReference>
<dbReference type="Gene3D" id="3.30.390.30">
    <property type="match status" value="1"/>
</dbReference>
<evidence type="ECO:0000256" key="3">
    <source>
        <dbReference type="ARBA" id="ARBA00022827"/>
    </source>
</evidence>
<evidence type="ECO:0000259" key="6">
    <source>
        <dbReference type="Pfam" id="PF14759"/>
    </source>
</evidence>
<dbReference type="PRINTS" id="PR00368">
    <property type="entry name" value="FADPNR"/>
</dbReference>
<keyword evidence="4" id="KW-0560">Oxidoreductase</keyword>
<dbReference type="PANTHER" id="PTHR43557:SF2">
    <property type="entry name" value="RIESKE DOMAIN-CONTAINING PROTEIN-RELATED"/>
    <property type="match status" value="1"/>
</dbReference>
<dbReference type="Proteomes" id="UP000318720">
    <property type="component" value="Unassembled WGS sequence"/>
</dbReference>
<dbReference type="Pfam" id="PF07992">
    <property type="entry name" value="Pyr_redox_2"/>
    <property type="match status" value="1"/>
</dbReference>
<gene>
    <name evidence="7" type="ORF">Sipo8835_21140</name>
</gene>
<dbReference type="InterPro" id="IPR036188">
    <property type="entry name" value="FAD/NAD-bd_sf"/>
</dbReference>
<dbReference type="InterPro" id="IPR028202">
    <property type="entry name" value="Reductase_C"/>
</dbReference>
<protein>
    <submittedName>
        <fullName evidence="7">FAD-dependent oxidoreductase</fullName>
    </submittedName>
</protein>
<evidence type="ECO:0000313" key="7">
    <source>
        <dbReference type="EMBL" id="TQE32285.1"/>
    </source>
</evidence>
<dbReference type="Gene3D" id="3.50.50.60">
    <property type="entry name" value="FAD/NAD(P)-binding domain"/>
    <property type="match status" value="2"/>
</dbReference>
<comment type="caution">
    <text evidence="7">The sequence shown here is derived from an EMBL/GenBank/DDBJ whole genome shotgun (WGS) entry which is preliminary data.</text>
</comment>
<evidence type="ECO:0000259" key="5">
    <source>
        <dbReference type="Pfam" id="PF07992"/>
    </source>
</evidence>
<dbReference type="SUPFAM" id="SSF55424">
    <property type="entry name" value="FAD/NAD-linked reductases, dimerisation (C-terminal) domain"/>
    <property type="match status" value="1"/>
</dbReference>
<comment type="cofactor">
    <cofactor evidence="1">
        <name>FAD</name>
        <dbReference type="ChEBI" id="CHEBI:57692"/>
    </cofactor>
</comment>
<evidence type="ECO:0000256" key="2">
    <source>
        <dbReference type="ARBA" id="ARBA00022630"/>
    </source>
</evidence>
<dbReference type="GO" id="GO:0016651">
    <property type="term" value="F:oxidoreductase activity, acting on NAD(P)H"/>
    <property type="evidence" value="ECO:0007669"/>
    <property type="project" value="TreeGrafter"/>
</dbReference>